<dbReference type="PANTHER" id="PTHR37299">
    <property type="entry name" value="TRANSCRIPTIONAL REGULATOR-RELATED"/>
    <property type="match status" value="1"/>
</dbReference>
<dbReference type="Gene3D" id="2.40.50.1020">
    <property type="entry name" value="LytTr DNA-binding domain"/>
    <property type="match status" value="1"/>
</dbReference>
<dbReference type="Pfam" id="PF04397">
    <property type="entry name" value="LytTR"/>
    <property type="match status" value="1"/>
</dbReference>
<gene>
    <name evidence="3" type="primary">ypdB_9</name>
    <name evidence="3" type="ORF">SDC9_50922</name>
</gene>
<dbReference type="InterPro" id="IPR007492">
    <property type="entry name" value="LytTR_DNA-bd_dom"/>
</dbReference>
<evidence type="ECO:0000259" key="2">
    <source>
        <dbReference type="PROSITE" id="PS50930"/>
    </source>
</evidence>
<name>A0A644WQS7_9ZZZZ</name>
<accession>A0A644WQS7</accession>
<reference evidence="3" key="1">
    <citation type="submission" date="2019-08" db="EMBL/GenBank/DDBJ databases">
        <authorList>
            <person name="Kucharzyk K."/>
            <person name="Murdoch R.W."/>
            <person name="Higgins S."/>
            <person name="Loffler F."/>
        </authorList>
    </citation>
    <scope>NUCLEOTIDE SEQUENCE</scope>
</reference>
<comment type="caution">
    <text evidence="3">The sequence shown here is derived from an EMBL/GenBank/DDBJ whole genome shotgun (WGS) entry which is preliminary data.</text>
</comment>
<dbReference type="InterPro" id="IPR011006">
    <property type="entry name" value="CheY-like_superfamily"/>
</dbReference>
<dbReference type="PANTHER" id="PTHR37299:SF1">
    <property type="entry name" value="STAGE 0 SPORULATION PROTEIN A HOMOLOG"/>
    <property type="match status" value="1"/>
</dbReference>
<dbReference type="PROSITE" id="PS50930">
    <property type="entry name" value="HTH_LYTTR"/>
    <property type="match status" value="1"/>
</dbReference>
<dbReference type="GO" id="GO:0003677">
    <property type="term" value="F:DNA binding"/>
    <property type="evidence" value="ECO:0007669"/>
    <property type="project" value="InterPro"/>
</dbReference>
<dbReference type="Pfam" id="PF00072">
    <property type="entry name" value="Response_reg"/>
    <property type="match status" value="1"/>
</dbReference>
<evidence type="ECO:0000313" key="3">
    <source>
        <dbReference type="EMBL" id="MPM04643.1"/>
    </source>
</evidence>
<dbReference type="SMART" id="SM00448">
    <property type="entry name" value="REC"/>
    <property type="match status" value="1"/>
</dbReference>
<dbReference type="EMBL" id="VSSQ01001057">
    <property type="protein sequence ID" value="MPM04643.1"/>
    <property type="molecule type" value="Genomic_DNA"/>
</dbReference>
<organism evidence="3">
    <name type="scientific">bioreactor metagenome</name>
    <dbReference type="NCBI Taxonomy" id="1076179"/>
    <lineage>
        <taxon>unclassified sequences</taxon>
        <taxon>metagenomes</taxon>
        <taxon>ecological metagenomes</taxon>
    </lineage>
</organism>
<dbReference type="InterPro" id="IPR001789">
    <property type="entry name" value="Sig_transdc_resp-reg_receiver"/>
</dbReference>
<protein>
    <submittedName>
        <fullName evidence="3">Transcriptional regulatory protein YpdB</fullName>
    </submittedName>
</protein>
<feature type="domain" description="Response regulatory" evidence="1">
    <location>
        <begin position="2"/>
        <end position="113"/>
    </location>
</feature>
<dbReference type="SMART" id="SM00850">
    <property type="entry name" value="LytTR"/>
    <property type="match status" value="1"/>
</dbReference>
<evidence type="ECO:0000259" key="1">
    <source>
        <dbReference type="PROSITE" id="PS50110"/>
    </source>
</evidence>
<dbReference type="SUPFAM" id="SSF52172">
    <property type="entry name" value="CheY-like"/>
    <property type="match status" value="1"/>
</dbReference>
<sequence>MKCVIIEDEPMALGLIAGYCKKLPFVELQESFTNPVKALDYLGRVNTDLLILDINMPELTGIQILNSLPQPPLVIFTTAYPEYGAESYNYNAVDYLLKPVSFDRFLKAINKARDIFLSHSGTQKKQEPEYIFIKSGNRSVKLFLSDIIYVQAEGNYLSFHSKEQKIMSLMNMTEALKLLPDKEFIRVHKSYIVAIGHISSFDKDDIFINDICIPIGSTYKEDLVKKICPPDSEQTRH</sequence>
<proteinExistence type="predicted"/>
<dbReference type="GO" id="GO:0000156">
    <property type="term" value="F:phosphorelay response regulator activity"/>
    <property type="evidence" value="ECO:0007669"/>
    <property type="project" value="InterPro"/>
</dbReference>
<dbReference type="PROSITE" id="PS50110">
    <property type="entry name" value="RESPONSE_REGULATORY"/>
    <property type="match status" value="1"/>
</dbReference>
<dbReference type="AlphaFoldDB" id="A0A644WQS7"/>
<dbReference type="Gene3D" id="3.40.50.2300">
    <property type="match status" value="1"/>
</dbReference>
<feature type="domain" description="HTH LytTR-type" evidence="2">
    <location>
        <begin position="131"/>
        <end position="205"/>
    </location>
</feature>
<dbReference type="InterPro" id="IPR046947">
    <property type="entry name" value="LytR-like"/>
</dbReference>